<comment type="function">
    <text evidence="3">Decarboxylates branched-chain and aromatic alpha-keto acids to aldehydes.</text>
</comment>
<dbReference type="InterPro" id="IPR047213">
    <property type="entry name" value="TPP_PYR_PDC_IPDC-like"/>
</dbReference>
<dbReference type="PANTHER" id="PTHR43452:SF30">
    <property type="entry name" value="PYRUVATE DECARBOXYLASE ISOZYME 1-RELATED"/>
    <property type="match status" value="1"/>
</dbReference>
<evidence type="ECO:0000256" key="1">
    <source>
        <dbReference type="ARBA" id="ARBA00001920"/>
    </source>
</evidence>
<dbReference type="PANTHER" id="PTHR43452">
    <property type="entry name" value="PYRUVATE DECARBOXYLASE"/>
    <property type="match status" value="1"/>
</dbReference>
<evidence type="ECO:0000256" key="13">
    <source>
        <dbReference type="SAM" id="MobiDB-lite"/>
    </source>
</evidence>
<dbReference type="Gene3D" id="3.40.50.970">
    <property type="match status" value="2"/>
</dbReference>
<evidence type="ECO:0000313" key="18">
    <source>
        <dbReference type="Proteomes" id="UP000272464"/>
    </source>
</evidence>
<evidence type="ECO:0000313" key="17">
    <source>
        <dbReference type="EMBL" id="RUT31836.1"/>
    </source>
</evidence>
<dbReference type="PIRSF" id="PIRSF036565">
    <property type="entry name" value="Pyruvt_ip_decrb"/>
    <property type="match status" value="1"/>
</dbReference>
<evidence type="ECO:0000256" key="4">
    <source>
        <dbReference type="ARBA" id="ARBA00007812"/>
    </source>
</evidence>
<evidence type="ECO:0000256" key="5">
    <source>
        <dbReference type="ARBA" id="ARBA00020054"/>
    </source>
</evidence>
<evidence type="ECO:0000256" key="8">
    <source>
        <dbReference type="ARBA" id="ARBA00022842"/>
    </source>
</evidence>
<evidence type="ECO:0000256" key="12">
    <source>
        <dbReference type="RuleBase" id="RU362132"/>
    </source>
</evidence>
<dbReference type="InterPro" id="IPR047214">
    <property type="entry name" value="TPP_PDC_IPDC"/>
</dbReference>
<dbReference type="FunFam" id="3.40.50.970:FF:000019">
    <property type="entry name" value="Pyruvate decarboxylase isozyme"/>
    <property type="match status" value="1"/>
</dbReference>
<feature type="domain" description="Thiamine pyrophosphate enzyme central" evidence="14">
    <location>
        <begin position="217"/>
        <end position="339"/>
    </location>
</feature>
<keyword evidence="18" id="KW-1185">Reference proteome</keyword>
<organism evidence="17 18">
    <name type="scientific">Paenibacillus zeisoli</name>
    <dbReference type="NCBI Taxonomy" id="2496267"/>
    <lineage>
        <taxon>Bacteria</taxon>
        <taxon>Bacillati</taxon>
        <taxon>Bacillota</taxon>
        <taxon>Bacilli</taxon>
        <taxon>Bacillales</taxon>
        <taxon>Paenibacillaceae</taxon>
        <taxon>Paenibacillus</taxon>
    </lineage>
</organism>
<feature type="binding site" evidence="11">
    <location>
        <position position="481"/>
    </location>
    <ligand>
        <name>Mg(2+)</name>
        <dbReference type="ChEBI" id="CHEBI:18420"/>
    </ligand>
</feature>
<sequence length="577" mass="63246">MPDKNGLAQGEEKQQTEGQPSGEITLGQYLLDCLRAEGITEIFGVPGDYNFTLLDTLERYDGIRFINGRNELNAGYAADSYARLKGISALITTFGVGEMSACNAIAGSYSENVPVVHIVGSPKSMVQQAHKLMHHTLHDGDYQVFRKMYSSITAYTAEITPENAAIEIPAALSIAKRKKKPVYLVVAIDLVMKPILARRAQLQDLQTSTSSLKAAVAHASQLLGSSKRAVILSDSMVMRHRLMNPVRELAEGMSVPVASMPLGKGGFDEHHPNYIGMYGGAFGSEQVSTIVEEADCVIAAGLIWSDSNTANFTAKLDPMRTINIQPESVKIGEAVYMNIKAEDMLRELMKVGFEQEEDLPSLSFPYEQEAADVAAEKLLTADAYYPRIQRMLKEGDIVVAETGTFMNGISQIRLPEGASYIAQAGWESIGYATPAAFGACIAAPGRRVLLFTGDGSLQLTVQEISSMLANGCHPIIFVLNNDGYTIEKYLNVKTEQQRYNEVPMWSYTKLAEAFGGEAYTARVQTIGELDEAMEQAQAAQAQGRLSIIEMVAADPMDAPEYLRRTRDYLEEQEKQQK</sequence>
<dbReference type="GO" id="GO:0030976">
    <property type="term" value="F:thiamine pyrophosphate binding"/>
    <property type="evidence" value="ECO:0007669"/>
    <property type="project" value="InterPro"/>
</dbReference>
<dbReference type="Gene3D" id="3.40.50.1220">
    <property type="entry name" value="TPP-binding domain"/>
    <property type="match status" value="1"/>
</dbReference>
<dbReference type="Pfam" id="PF02775">
    <property type="entry name" value="TPP_enzyme_C"/>
    <property type="match status" value="1"/>
</dbReference>
<dbReference type="EMBL" id="RZNX01000003">
    <property type="protein sequence ID" value="RUT31836.1"/>
    <property type="molecule type" value="Genomic_DNA"/>
</dbReference>
<dbReference type="FunFam" id="3.40.50.970:FF:000024">
    <property type="entry name" value="Pyruvate decarboxylase isozyme"/>
    <property type="match status" value="1"/>
</dbReference>
<feature type="binding site" evidence="11">
    <location>
        <position position="454"/>
    </location>
    <ligand>
        <name>Mg(2+)</name>
        <dbReference type="ChEBI" id="CHEBI:18420"/>
    </ligand>
</feature>
<dbReference type="InterPro" id="IPR029061">
    <property type="entry name" value="THDP-binding"/>
</dbReference>
<comment type="cofactor">
    <cofactor evidence="1">
        <name>a metal cation</name>
        <dbReference type="ChEBI" id="CHEBI:25213"/>
    </cofactor>
</comment>
<evidence type="ECO:0000256" key="10">
    <source>
        <dbReference type="ARBA" id="ARBA00023239"/>
    </source>
</evidence>
<gene>
    <name evidence="17" type="ORF">EJP77_10655</name>
</gene>
<dbReference type="InterPro" id="IPR012110">
    <property type="entry name" value="PDC/IPDC-like"/>
</dbReference>
<evidence type="ECO:0000256" key="6">
    <source>
        <dbReference type="ARBA" id="ARBA00022723"/>
    </source>
</evidence>
<feature type="region of interest" description="Disordered" evidence="13">
    <location>
        <begin position="1"/>
        <end position="21"/>
    </location>
</feature>
<dbReference type="InterPro" id="IPR000399">
    <property type="entry name" value="TPP-bd_CS"/>
</dbReference>
<dbReference type="Proteomes" id="UP000272464">
    <property type="component" value="Unassembled WGS sequence"/>
</dbReference>
<accession>A0A433XCN9</accession>
<protein>
    <recommendedName>
        <fullName evidence="5">Alpha-keto-acid decarboxylase</fullName>
    </recommendedName>
</protein>
<dbReference type="SUPFAM" id="SSF52518">
    <property type="entry name" value="Thiamin diphosphate-binding fold (THDP-binding)"/>
    <property type="match status" value="2"/>
</dbReference>
<evidence type="ECO:0000259" key="16">
    <source>
        <dbReference type="Pfam" id="PF02776"/>
    </source>
</evidence>
<evidence type="ECO:0000256" key="2">
    <source>
        <dbReference type="ARBA" id="ARBA00001964"/>
    </source>
</evidence>
<evidence type="ECO:0000259" key="15">
    <source>
        <dbReference type="Pfam" id="PF02775"/>
    </source>
</evidence>
<evidence type="ECO:0000259" key="14">
    <source>
        <dbReference type="Pfam" id="PF00205"/>
    </source>
</evidence>
<dbReference type="OrthoDB" id="4494979at2"/>
<keyword evidence="7" id="KW-0210">Decarboxylase</keyword>
<dbReference type="InterPro" id="IPR012000">
    <property type="entry name" value="Thiamin_PyroP_enz_cen_dom"/>
</dbReference>
<dbReference type="PROSITE" id="PS00187">
    <property type="entry name" value="TPP_ENZYMES"/>
    <property type="match status" value="1"/>
</dbReference>
<dbReference type="GO" id="GO:0000287">
    <property type="term" value="F:magnesium ion binding"/>
    <property type="evidence" value="ECO:0007669"/>
    <property type="project" value="InterPro"/>
</dbReference>
<comment type="cofactor">
    <cofactor evidence="11">
        <name>Mg(2+)</name>
        <dbReference type="ChEBI" id="CHEBI:18420"/>
    </cofactor>
    <text evidence="11">Binds 1 Mg(2+) per subunit.</text>
</comment>
<evidence type="ECO:0000256" key="3">
    <source>
        <dbReference type="ARBA" id="ARBA00002938"/>
    </source>
</evidence>
<dbReference type="GO" id="GO:0005829">
    <property type="term" value="C:cytosol"/>
    <property type="evidence" value="ECO:0007669"/>
    <property type="project" value="TreeGrafter"/>
</dbReference>
<keyword evidence="8 11" id="KW-0460">Magnesium</keyword>
<evidence type="ECO:0000256" key="7">
    <source>
        <dbReference type="ARBA" id="ARBA00022793"/>
    </source>
</evidence>
<evidence type="ECO:0000256" key="9">
    <source>
        <dbReference type="ARBA" id="ARBA00023052"/>
    </source>
</evidence>
<dbReference type="InterPro" id="IPR012001">
    <property type="entry name" value="Thiamin_PyroP_enz_TPP-bd_dom"/>
</dbReference>
<dbReference type="RefSeq" id="WP_127199216.1">
    <property type="nucleotide sequence ID" value="NZ_RZNX01000003.1"/>
</dbReference>
<dbReference type="AlphaFoldDB" id="A0A433XCN9"/>
<feature type="binding site" evidence="11">
    <location>
        <position position="483"/>
    </location>
    <ligand>
        <name>Mg(2+)</name>
        <dbReference type="ChEBI" id="CHEBI:18420"/>
    </ligand>
</feature>
<dbReference type="InterPro" id="IPR029035">
    <property type="entry name" value="DHS-like_NAD/FAD-binding_dom"/>
</dbReference>
<feature type="domain" description="Thiamine pyrophosphate enzyme TPP-binding" evidence="15">
    <location>
        <begin position="412"/>
        <end position="549"/>
    </location>
</feature>
<dbReference type="GO" id="GO:0000949">
    <property type="term" value="P:aromatic amino acid family catabolic process to alcohol via Ehrlich pathway"/>
    <property type="evidence" value="ECO:0007669"/>
    <property type="project" value="TreeGrafter"/>
</dbReference>
<keyword evidence="10" id="KW-0456">Lyase</keyword>
<dbReference type="InterPro" id="IPR011766">
    <property type="entry name" value="TPP_enzyme_TPP-bd"/>
</dbReference>
<dbReference type="SUPFAM" id="SSF52467">
    <property type="entry name" value="DHS-like NAD/FAD-binding domain"/>
    <property type="match status" value="1"/>
</dbReference>
<keyword evidence="6 11" id="KW-0479">Metal-binding</keyword>
<dbReference type="GO" id="GO:0004737">
    <property type="term" value="F:pyruvate decarboxylase activity"/>
    <property type="evidence" value="ECO:0007669"/>
    <property type="project" value="TreeGrafter"/>
</dbReference>
<proteinExistence type="inferred from homology"/>
<dbReference type="CDD" id="cd07038">
    <property type="entry name" value="TPP_PYR_PDC_IPDC_like"/>
    <property type="match status" value="1"/>
</dbReference>
<dbReference type="Pfam" id="PF02776">
    <property type="entry name" value="TPP_enzyme_N"/>
    <property type="match status" value="1"/>
</dbReference>
<comment type="caution">
    <text evidence="17">The sequence shown here is derived from an EMBL/GenBank/DDBJ whole genome shotgun (WGS) entry which is preliminary data.</text>
</comment>
<keyword evidence="9 12" id="KW-0786">Thiamine pyrophosphate</keyword>
<evidence type="ECO:0000256" key="11">
    <source>
        <dbReference type="PIRSR" id="PIRSR036565-2"/>
    </source>
</evidence>
<reference evidence="17 18" key="1">
    <citation type="submission" date="2018-12" db="EMBL/GenBank/DDBJ databases">
        <authorList>
            <person name="Sun L."/>
            <person name="Chen Z."/>
        </authorList>
    </citation>
    <scope>NUCLEOTIDE SEQUENCE [LARGE SCALE GENOMIC DNA]</scope>
    <source>
        <strain evidence="17 18">3-5-3</strain>
    </source>
</reference>
<name>A0A433XCN9_9BACL</name>
<comment type="similarity">
    <text evidence="4 12">Belongs to the TPP enzyme family.</text>
</comment>
<dbReference type="CDD" id="cd02005">
    <property type="entry name" value="TPP_PDC_IPDC"/>
    <property type="match status" value="1"/>
</dbReference>
<dbReference type="Pfam" id="PF00205">
    <property type="entry name" value="TPP_enzyme_M"/>
    <property type="match status" value="1"/>
</dbReference>
<feature type="domain" description="Thiamine pyrophosphate enzyme N-terminal TPP-binding" evidence="16">
    <location>
        <begin position="25"/>
        <end position="134"/>
    </location>
</feature>
<comment type="cofactor">
    <cofactor evidence="2">
        <name>thiamine diphosphate</name>
        <dbReference type="ChEBI" id="CHEBI:58937"/>
    </cofactor>
</comment>